<evidence type="ECO:0000256" key="5">
    <source>
        <dbReference type="ARBA" id="ARBA00022989"/>
    </source>
</evidence>
<dbReference type="RefSeq" id="WP_129187157.1">
    <property type="nucleotide sequence ID" value="NZ_CP035493.1"/>
</dbReference>
<feature type="transmembrane region" description="Helical" evidence="8">
    <location>
        <begin position="128"/>
        <end position="159"/>
    </location>
</feature>
<protein>
    <submittedName>
        <fullName evidence="9">DUF2029 domain-containing protein</fullName>
    </submittedName>
</protein>
<feature type="transmembrane region" description="Helical" evidence="8">
    <location>
        <begin position="278"/>
        <end position="300"/>
    </location>
</feature>
<keyword evidence="5 8" id="KW-1133">Transmembrane helix</keyword>
<comment type="subcellular location">
    <subcellularLocation>
        <location evidence="1">Cell membrane</location>
        <topology evidence="1">Multi-pass membrane protein</topology>
    </subcellularLocation>
</comment>
<keyword evidence="4 8" id="KW-0812">Transmembrane</keyword>
<feature type="transmembrane region" description="Helical" evidence="8">
    <location>
        <begin position="358"/>
        <end position="383"/>
    </location>
</feature>
<evidence type="ECO:0000256" key="8">
    <source>
        <dbReference type="SAM" id="Phobius"/>
    </source>
</evidence>
<dbReference type="AlphaFoldDB" id="A0A4P6F8X5"/>
<evidence type="ECO:0000256" key="6">
    <source>
        <dbReference type="ARBA" id="ARBA00023136"/>
    </source>
</evidence>
<accession>A0A4P6F8X5</accession>
<feature type="transmembrane region" description="Helical" evidence="8">
    <location>
        <begin position="335"/>
        <end position="351"/>
    </location>
</feature>
<keyword evidence="6 8" id="KW-0472">Membrane</keyword>
<evidence type="ECO:0000313" key="9">
    <source>
        <dbReference type="EMBL" id="QAY69767.1"/>
    </source>
</evidence>
<keyword evidence="10" id="KW-1185">Reference proteome</keyword>
<feature type="transmembrane region" description="Helical" evidence="8">
    <location>
        <begin position="389"/>
        <end position="410"/>
    </location>
</feature>
<dbReference type="EMBL" id="CP035493">
    <property type="protein sequence ID" value="QAY69767.1"/>
    <property type="molecule type" value="Genomic_DNA"/>
</dbReference>
<evidence type="ECO:0000256" key="7">
    <source>
        <dbReference type="ARBA" id="ARBA00024033"/>
    </source>
</evidence>
<dbReference type="Pfam" id="PF09594">
    <property type="entry name" value="GT87"/>
    <property type="match status" value="1"/>
</dbReference>
<gene>
    <name evidence="9" type="ORF">ET471_06700</name>
</gene>
<feature type="transmembrane region" description="Helical" evidence="8">
    <location>
        <begin position="202"/>
        <end position="222"/>
    </location>
</feature>
<comment type="similarity">
    <text evidence="7">Belongs to the glycosyltransferase 87 family.</text>
</comment>
<organism evidence="9 10">
    <name type="scientific">Xylanimonas protaetiae</name>
    <dbReference type="NCBI Taxonomy" id="2509457"/>
    <lineage>
        <taxon>Bacteria</taxon>
        <taxon>Bacillati</taxon>
        <taxon>Actinomycetota</taxon>
        <taxon>Actinomycetes</taxon>
        <taxon>Micrococcales</taxon>
        <taxon>Promicromonosporaceae</taxon>
        <taxon>Xylanimonas</taxon>
    </lineage>
</organism>
<keyword evidence="3" id="KW-0808">Transferase</keyword>
<dbReference type="GO" id="GO:0005886">
    <property type="term" value="C:plasma membrane"/>
    <property type="evidence" value="ECO:0007669"/>
    <property type="project" value="UniProtKB-SubCell"/>
</dbReference>
<evidence type="ECO:0000256" key="2">
    <source>
        <dbReference type="ARBA" id="ARBA00022475"/>
    </source>
</evidence>
<proteinExistence type="inferred from homology"/>
<sequence>MTAETAVVDRTHTSVGDVVLSRWSLAGAFVLVHAWVVFGALSRSGEIYGDVSLYAWWADRGLSTGWWPVLNEAWVYPAAALIPVTLPALGTSGWYAYATVWSVMVVLLNAGALWLLARVGRRGRVAALWWLGFLVVLGPIWLGRLDGVVAPMILVALLLAHRRPAVAAAVATLGAWIKIAPGAVVVALAATSRSVRGFVRTVVVPGAVVSVAVVGLALAGGAGERAWSVFGEQSDRTLQAESVFATWFSVARLWDPSVHVEYNRVIFTYEIGGTSARAVANALDVVLPLAVVLIGLLAFVATRRRPELAQDVLLLSAAATLFALVVFNKVGSPQFIAWLGPAVAAALALAGPATRRLWVAPAAGMLGVGLLTQVLYPLAYGYFLAGETWMVGVAAVRNLAVVVLLVGAVWRLARLALSTAPAPASSPAVPSRLG</sequence>
<reference evidence="9 10" key="1">
    <citation type="submission" date="2019-01" db="EMBL/GenBank/DDBJ databases">
        <title>Genome sequencing of strain FW10M-9.</title>
        <authorList>
            <person name="Heo J."/>
            <person name="Kim S.-J."/>
            <person name="Kim J.-S."/>
            <person name="Hong S.-B."/>
            <person name="Kwon S.-W."/>
        </authorList>
    </citation>
    <scope>NUCLEOTIDE SEQUENCE [LARGE SCALE GENOMIC DNA]</scope>
    <source>
        <strain evidence="9 10">FW10M-9</strain>
    </source>
</reference>
<dbReference type="OrthoDB" id="581198at2"/>
<dbReference type="GO" id="GO:0016758">
    <property type="term" value="F:hexosyltransferase activity"/>
    <property type="evidence" value="ECO:0007669"/>
    <property type="project" value="InterPro"/>
</dbReference>
<evidence type="ECO:0000256" key="3">
    <source>
        <dbReference type="ARBA" id="ARBA00022679"/>
    </source>
</evidence>
<dbReference type="InterPro" id="IPR018584">
    <property type="entry name" value="GT87"/>
</dbReference>
<feature type="transmembrane region" description="Helical" evidence="8">
    <location>
        <begin position="94"/>
        <end position="116"/>
    </location>
</feature>
<keyword evidence="2" id="KW-1003">Cell membrane</keyword>
<feature type="transmembrane region" description="Helical" evidence="8">
    <location>
        <begin position="165"/>
        <end position="190"/>
    </location>
</feature>
<evidence type="ECO:0000256" key="1">
    <source>
        <dbReference type="ARBA" id="ARBA00004651"/>
    </source>
</evidence>
<evidence type="ECO:0000313" key="10">
    <source>
        <dbReference type="Proteomes" id="UP000292118"/>
    </source>
</evidence>
<evidence type="ECO:0000256" key="4">
    <source>
        <dbReference type="ARBA" id="ARBA00022692"/>
    </source>
</evidence>
<name>A0A4P6F8X5_9MICO</name>
<feature type="transmembrane region" description="Helical" evidence="8">
    <location>
        <begin position="312"/>
        <end position="329"/>
    </location>
</feature>
<feature type="transmembrane region" description="Helical" evidence="8">
    <location>
        <begin position="20"/>
        <end position="41"/>
    </location>
</feature>
<dbReference type="KEGG" id="xya:ET471_06700"/>
<dbReference type="Proteomes" id="UP000292118">
    <property type="component" value="Chromosome"/>
</dbReference>